<dbReference type="Proteomes" id="UP001500013">
    <property type="component" value="Unassembled WGS sequence"/>
</dbReference>
<dbReference type="SUPFAM" id="SSF53795">
    <property type="entry name" value="PEP carboxykinase-like"/>
    <property type="match status" value="1"/>
</dbReference>
<feature type="binding site" evidence="9">
    <location>
        <begin position="304"/>
        <end position="309"/>
    </location>
    <ligand>
        <name>GTP</name>
        <dbReference type="ChEBI" id="CHEBI:37565"/>
    </ligand>
</feature>
<evidence type="ECO:0000256" key="7">
    <source>
        <dbReference type="ARBA" id="ARBA00023211"/>
    </source>
</evidence>
<comment type="subunit">
    <text evidence="9">Monomer.</text>
</comment>
<name>A0ABN2SRE6_9MICO</name>
<keyword evidence="6 9" id="KW-0342">GTP-binding</keyword>
<evidence type="ECO:0000256" key="6">
    <source>
        <dbReference type="ARBA" id="ARBA00023134"/>
    </source>
</evidence>
<feature type="binding site" evidence="9">
    <location>
        <position position="261"/>
    </location>
    <ligand>
        <name>Mn(2+)</name>
        <dbReference type="ChEBI" id="CHEBI:29035"/>
    </ligand>
</feature>
<comment type="caution">
    <text evidence="12">The sequence shown here is derived from an EMBL/GenBank/DDBJ whole genome shotgun (WGS) entry which is preliminary data.</text>
</comment>
<dbReference type="NCBIfam" id="NF003253">
    <property type="entry name" value="PRK04210.1"/>
    <property type="match status" value="1"/>
</dbReference>
<dbReference type="InterPro" id="IPR018091">
    <property type="entry name" value="PEP_carboxykin_GTP_CS"/>
</dbReference>
<dbReference type="InterPro" id="IPR008209">
    <property type="entry name" value="PEP_carboxykinase_GTP"/>
</dbReference>
<dbReference type="Gene3D" id="3.40.449.10">
    <property type="entry name" value="Phosphoenolpyruvate Carboxykinase, domain 1"/>
    <property type="match status" value="1"/>
</dbReference>
<evidence type="ECO:0000256" key="8">
    <source>
        <dbReference type="ARBA" id="ARBA00023239"/>
    </source>
</evidence>
<evidence type="ECO:0000259" key="11">
    <source>
        <dbReference type="Pfam" id="PF17297"/>
    </source>
</evidence>
<feature type="binding site" evidence="9">
    <location>
        <position position="424"/>
    </location>
    <ligand>
        <name>GTP</name>
        <dbReference type="ChEBI" id="CHEBI:37565"/>
    </ligand>
</feature>
<dbReference type="InterPro" id="IPR013035">
    <property type="entry name" value="PEP_carboxykinase_C"/>
</dbReference>
<evidence type="ECO:0000313" key="13">
    <source>
        <dbReference type="Proteomes" id="UP001500013"/>
    </source>
</evidence>
<keyword evidence="5 9" id="KW-0210">Decarboxylase</keyword>
<feature type="domain" description="Phosphoenolpyruvate carboxykinase C-terminal P-loop" evidence="10">
    <location>
        <begin position="277"/>
        <end position="640"/>
    </location>
</feature>
<comment type="function">
    <text evidence="9">Catalyzes the conversion of oxaloacetate (OAA) to phosphoenolpyruvate (PEP), the rate-limiting step in the metabolic pathway that produces glucose from lactate and other precursors derived from the citric acid cycle.</text>
</comment>
<keyword evidence="9" id="KW-0963">Cytoplasm</keyword>
<evidence type="ECO:0000256" key="4">
    <source>
        <dbReference type="ARBA" id="ARBA00022741"/>
    </source>
</evidence>
<feature type="binding site" evidence="9">
    <location>
        <position position="455"/>
    </location>
    <ligand>
        <name>GTP</name>
        <dbReference type="ChEBI" id="CHEBI:37565"/>
    </ligand>
</feature>
<feature type="binding site" evidence="9">
    <location>
        <position position="281"/>
    </location>
    <ligand>
        <name>Mn(2+)</name>
        <dbReference type="ChEBI" id="CHEBI:29035"/>
    </ligand>
</feature>
<feature type="binding site" evidence="9">
    <location>
        <begin position="422"/>
        <end position="424"/>
    </location>
    <ligand>
        <name>substrate</name>
    </ligand>
</feature>
<dbReference type="EMBL" id="BAAAPU010000011">
    <property type="protein sequence ID" value="GAA1991152.1"/>
    <property type="molecule type" value="Genomic_DNA"/>
</dbReference>
<feature type="domain" description="Phosphoenolpyruvate carboxykinase GTP-utilising N-terminal" evidence="11">
    <location>
        <begin position="53"/>
        <end position="273"/>
    </location>
</feature>
<comment type="catalytic activity">
    <reaction evidence="9">
        <text>oxaloacetate + GTP = phosphoenolpyruvate + GDP + CO2</text>
        <dbReference type="Rhea" id="RHEA:10388"/>
        <dbReference type="ChEBI" id="CHEBI:16452"/>
        <dbReference type="ChEBI" id="CHEBI:16526"/>
        <dbReference type="ChEBI" id="CHEBI:37565"/>
        <dbReference type="ChEBI" id="CHEBI:58189"/>
        <dbReference type="ChEBI" id="CHEBI:58702"/>
        <dbReference type="EC" id="4.1.1.32"/>
    </reaction>
</comment>
<proteinExistence type="inferred from homology"/>
<comment type="subcellular location">
    <subcellularLocation>
        <location evidence="9">Cytoplasm</location>
    </subcellularLocation>
</comment>
<evidence type="ECO:0000256" key="5">
    <source>
        <dbReference type="ARBA" id="ARBA00022793"/>
    </source>
</evidence>
<accession>A0ABN2SRE6</accession>
<feature type="binding site" evidence="9">
    <location>
        <position position="112"/>
    </location>
    <ligand>
        <name>substrate</name>
    </ligand>
</feature>
<comment type="cofactor">
    <cofactor evidence="9">
        <name>Mn(2+)</name>
        <dbReference type="ChEBI" id="CHEBI:29035"/>
    </cofactor>
    <text evidence="9">Binds 1 Mn(2+) ion per subunit.</text>
</comment>
<dbReference type="CDD" id="cd00819">
    <property type="entry name" value="PEPCK_GTP"/>
    <property type="match status" value="1"/>
</dbReference>
<dbReference type="EC" id="4.1.1.32" evidence="9"/>
<dbReference type="PIRSF" id="PIRSF001348">
    <property type="entry name" value="PEP_carboxykinase_GTP"/>
    <property type="match status" value="1"/>
</dbReference>
<gene>
    <name evidence="9" type="primary">pckG</name>
    <name evidence="12" type="ORF">GCM10009817_36560</name>
</gene>
<keyword evidence="8 9" id="KW-0456">Lyase</keyword>
<feature type="binding site" evidence="9">
    <location>
        <position position="303"/>
    </location>
    <ligand>
        <name>substrate</name>
    </ligand>
</feature>
<keyword evidence="2 9" id="KW-0312">Gluconeogenesis</keyword>
<dbReference type="Gene3D" id="3.90.228.20">
    <property type="match status" value="1"/>
</dbReference>
<dbReference type="InterPro" id="IPR035078">
    <property type="entry name" value="PEP_carboxykinase_GTP_N"/>
</dbReference>
<dbReference type="PANTHER" id="PTHR11561">
    <property type="entry name" value="PHOSPHOENOLPYRUVATE CARBOXYKINASE"/>
    <property type="match status" value="1"/>
</dbReference>
<dbReference type="PROSITE" id="PS00505">
    <property type="entry name" value="PEPCK_GTP"/>
    <property type="match status" value="1"/>
</dbReference>
<dbReference type="Gene3D" id="2.170.8.10">
    <property type="entry name" value="Phosphoenolpyruvate Carboxykinase, domain 2"/>
    <property type="match status" value="1"/>
</dbReference>
<feature type="binding site" evidence="9">
    <location>
        <begin position="252"/>
        <end position="254"/>
    </location>
    <ligand>
        <name>substrate</name>
    </ligand>
</feature>
<dbReference type="InterPro" id="IPR008210">
    <property type="entry name" value="PEP_carboxykinase_N"/>
</dbReference>
<evidence type="ECO:0000256" key="2">
    <source>
        <dbReference type="ARBA" id="ARBA00022432"/>
    </source>
</evidence>
<feature type="active site" evidence="9">
    <location>
        <position position="305"/>
    </location>
</feature>
<evidence type="ECO:0000259" key="10">
    <source>
        <dbReference type="Pfam" id="PF00821"/>
    </source>
</evidence>
<evidence type="ECO:0000256" key="3">
    <source>
        <dbReference type="ARBA" id="ARBA00022723"/>
    </source>
</evidence>
<reference evidence="12 13" key="1">
    <citation type="journal article" date="2019" name="Int. J. Syst. Evol. Microbiol.">
        <title>The Global Catalogue of Microorganisms (GCM) 10K type strain sequencing project: providing services to taxonomists for standard genome sequencing and annotation.</title>
        <authorList>
            <consortium name="The Broad Institute Genomics Platform"/>
            <consortium name="The Broad Institute Genome Sequencing Center for Infectious Disease"/>
            <person name="Wu L."/>
            <person name="Ma J."/>
        </authorList>
    </citation>
    <scope>NUCLEOTIDE SEQUENCE [LARGE SCALE GENOMIC DNA]</scope>
    <source>
        <strain evidence="12 13">JCM 15628</strain>
    </source>
</reference>
<comment type="similarity">
    <text evidence="1 9">Belongs to the phosphoenolpyruvate carboxykinase [GTP] family.</text>
</comment>
<feature type="binding site" evidence="9">
    <location>
        <position position="328"/>
    </location>
    <ligand>
        <name>Mn(2+)</name>
        <dbReference type="ChEBI" id="CHEBI:29035"/>
    </ligand>
</feature>
<keyword evidence="13" id="KW-1185">Reference proteome</keyword>
<dbReference type="SUPFAM" id="SSF68923">
    <property type="entry name" value="PEP carboxykinase N-terminal domain"/>
    <property type="match status" value="1"/>
</dbReference>
<protein>
    <recommendedName>
        <fullName evidence="9">Phosphoenolpyruvate carboxykinase [GTP]</fullName>
        <shortName evidence="9">PEP carboxykinase</shortName>
        <shortName evidence="9">PEPCK</shortName>
        <ecNumber evidence="9">4.1.1.32</ecNumber>
    </recommendedName>
    <alternativeName>
        <fullName evidence="9">GTP-dependent phosphoenolpyruvate carboxykinase</fullName>
        <shortName evidence="9">GTP-PEPCK</shortName>
    </alternativeName>
</protein>
<keyword evidence="7 9" id="KW-0464">Manganese</keyword>
<dbReference type="Pfam" id="PF17297">
    <property type="entry name" value="PEPCK_N"/>
    <property type="match status" value="1"/>
</dbReference>
<keyword evidence="4 9" id="KW-0547">Nucleotide-binding</keyword>
<sequence length="644" mass="70502">MEPDLGILEASCRAASHRHDVVPGGTAREGMGPELTTTHEKQTHTTHAGLAAWVEQVAELTQPRDIRWITGSGEEWTELTDQLVDAGTFVRLDESKKPNSFYCASDPTDVARVEDRTFICSVDEKDAGPTNNWMAPDEMKARMTELYRGSMQGRTMYVIPFVMGHLDAKAPMFGVEITDSAYVVVSMLVMARCGDEVLHKIEATNAAFVPALHSVGAPLAEGQADVPWPCSDTKYIVHFPEERTIWSYGSGYGGNALLGKKCYALRIASAVARDEGWMAEHMLILKLTSPKGRVHYVAAAFPSACGKTNLAMITPTIPGWKAEMVGDDIAWMRFGEDGRLYAVNPEFGLFGVAPGTGESTNPNAMATIERGNSVFTNVALTDDGDVWWEGMTDEPPAHLTDWLGNDWTPADGEAGTKAAHPNSRFCTPAKQCPMIAPEYDNPDGVPIDAILFGGRRKTTVPLVYESRDWTHGTFIGATLSSETTAAATGAVGVVRRDPMAMLPFIGYHAGDYMNHWLEIGKSADATKLPRIFGVNWFRRDEEDGSFLWPGFGENSRVLKWVVERLEGEADAVETPIGFVPTGDSLDVDGLGMTREQVAKALKVDAADWEKELPLIQEWFDKFGEQLPAELWAEFDGLKARVSGS</sequence>
<dbReference type="InterPro" id="IPR035077">
    <property type="entry name" value="PEP_carboxykinase_GTP_C"/>
</dbReference>
<feature type="binding site" evidence="9">
    <location>
        <begin position="551"/>
        <end position="554"/>
    </location>
    <ligand>
        <name>GTP</name>
        <dbReference type="ChEBI" id="CHEBI:37565"/>
    </ligand>
</feature>
<keyword evidence="3 9" id="KW-0479">Metal-binding</keyword>
<dbReference type="PANTHER" id="PTHR11561:SF0">
    <property type="entry name" value="PHOSPHOENOLPYRUVATE CARBOXYKINASE [GTP]-RELATED"/>
    <property type="match status" value="1"/>
</dbReference>
<dbReference type="HAMAP" id="MF_00452">
    <property type="entry name" value="PEPCK_GTP"/>
    <property type="match status" value="1"/>
</dbReference>
<comment type="pathway">
    <text evidence="9">Carbohydrate biosynthesis; gluconeogenesis.</text>
</comment>
<organism evidence="12 13">
    <name type="scientific">Terrabacter lapilli</name>
    <dbReference type="NCBI Taxonomy" id="436231"/>
    <lineage>
        <taxon>Bacteria</taxon>
        <taxon>Bacillati</taxon>
        <taxon>Actinomycetota</taxon>
        <taxon>Actinomycetes</taxon>
        <taxon>Micrococcales</taxon>
        <taxon>Intrasporangiaceae</taxon>
        <taxon>Terrabacter</taxon>
    </lineage>
</organism>
<evidence type="ECO:0000256" key="1">
    <source>
        <dbReference type="ARBA" id="ARBA00005796"/>
    </source>
</evidence>
<evidence type="ECO:0000313" key="12">
    <source>
        <dbReference type="EMBL" id="GAA1991152.1"/>
    </source>
</evidence>
<evidence type="ECO:0000256" key="9">
    <source>
        <dbReference type="HAMAP-Rule" id="MF_00452"/>
    </source>
</evidence>
<dbReference type="Pfam" id="PF00821">
    <property type="entry name" value="PEPCK_GTP"/>
    <property type="match status" value="1"/>
</dbReference>